<keyword evidence="1" id="KW-0560">Oxidoreductase</keyword>
<dbReference type="Proteomes" id="UP000287166">
    <property type="component" value="Unassembled WGS sequence"/>
</dbReference>
<evidence type="ECO:0000313" key="2">
    <source>
        <dbReference type="EMBL" id="GBE78764.1"/>
    </source>
</evidence>
<dbReference type="PRINTS" id="PR00411">
    <property type="entry name" value="PNDRDTASEI"/>
</dbReference>
<dbReference type="STRING" id="139825.A0A401G9B8"/>
<dbReference type="GeneID" id="38775681"/>
<name>A0A401G9B8_9APHY</name>
<evidence type="ECO:0000256" key="1">
    <source>
        <dbReference type="ARBA" id="ARBA00023002"/>
    </source>
</evidence>
<dbReference type="SUPFAM" id="SSF54427">
    <property type="entry name" value="NTF2-like"/>
    <property type="match status" value="1"/>
</dbReference>
<sequence length="599" mass="67531">MSDTPKPSLPTLDKLGVTIPDDLDVQAVASGWFNAFSQQVSAHNVPGVLSLFVDDGWWRDMLALTWEFRTFHGAKNLQQFFEDRLAASKFSELKLGTTSLEKYAEDVVFLEGFFTFETDVGIGSGIFRLVPSESGTWKAHHVYTNLEELKGFPEKTGSHRNFLPNHGKWLEQRAREREFLDADPKVIVIGGGQSGLDVAARLKLLDVPTLVVEKRKRIGDLWRHRYQALCLHDPVWYDHLPYIPFPSSWPVYTPAQKLADWLEFYAESMEINVWTSSTLKHFEQREDKTWDVTVERADGSERKLHVDHVVLALGLGAGSPNMPSIPGREEFQGQVLHSTEHNSAKDHLAKKVLIIGASTSAHDIAGDYVDHGVDVTLYQRSPTHVMSTRNGMPKLLDRFYWQGRHPTEVADRLNASFPTSLQVFFWRRIIDDIAQADKPLLDGLHKVGFKTYAGSEGAGFIHLSMTRGGGYYLDVGTSQLIVDGKIKLKNDSPIERFIKTGIRFEDGSEVNADVVMFATGFDSPISAIAKLAGEELASKITPIWGLNEEGELRSAWRWLGVQNLWFMMGNLSWCRFHSKHLALQIKAIQEGVYGERYTT</sequence>
<keyword evidence="3" id="KW-1185">Reference proteome</keyword>
<organism evidence="2 3">
    <name type="scientific">Sparassis crispa</name>
    <dbReference type="NCBI Taxonomy" id="139825"/>
    <lineage>
        <taxon>Eukaryota</taxon>
        <taxon>Fungi</taxon>
        <taxon>Dikarya</taxon>
        <taxon>Basidiomycota</taxon>
        <taxon>Agaricomycotina</taxon>
        <taxon>Agaricomycetes</taxon>
        <taxon>Polyporales</taxon>
        <taxon>Sparassidaceae</taxon>
        <taxon>Sparassis</taxon>
    </lineage>
</organism>
<dbReference type="InterPro" id="IPR050982">
    <property type="entry name" value="Auxin_biosynth/cation_transpt"/>
</dbReference>
<dbReference type="PANTHER" id="PTHR43539">
    <property type="entry name" value="FLAVIN-BINDING MONOOXYGENASE-LIKE PROTEIN (AFU_ORTHOLOGUE AFUA_4G09220)"/>
    <property type="match status" value="1"/>
</dbReference>
<reference evidence="2 3" key="1">
    <citation type="journal article" date="2018" name="Sci. Rep.">
        <title>Genome sequence of the cauliflower mushroom Sparassis crispa (Hanabiratake) and its association with beneficial usage.</title>
        <authorList>
            <person name="Kiyama R."/>
            <person name="Furutani Y."/>
            <person name="Kawaguchi K."/>
            <person name="Nakanishi T."/>
        </authorList>
    </citation>
    <scope>NUCLEOTIDE SEQUENCE [LARGE SCALE GENOMIC DNA]</scope>
</reference>
<dbReference type="InParanoid" id="A0A401G9B8"/>
<comment type="caution">
    <text evidence="2">The sequence shown here is derived from an EMBL/GenBank/DDBJ whole genome shotgun (WGS) entry which is preliminary data.</text>
</comment>
<dbReference type="RefSeq" id="XP_027609677.1">
    <property type="nucleotide sequence ID" value="XM_027753876.1"/>
</dbReference>
<gene>
    <name evidence="2" type="ORF">SCP_0116560</name>
</gene>
<dbReference type="AlphaFoldDB" id="A0A401G9B8"/>
<dbReference type="EMBL" id="BFAD01000001">
    <property type="protein sequence ID" value="GBE78764.1"/>
    <property type="molecule type" value="Genomic_DNA"/>
</dbReference>
<dbReference type="Gene3D" id="3.50.50.60">
    <property type="entry name" value="FAD/NAD(P)-binding domain"/>
    <property type="match status" value="2"/>
</dbReference>
<dbReference type="InterPro" id="IPR032710">
    <property type="entry name" value="NTF2-like_dom_sf"/>
</dbReference>
<accession>A0A401G9B8</accession>
<dbReference type="InterPro" id="IPR036188">
    <property type="entry name" value="FAD/NAD-bd_sf"/>
</dbReference>
<evidence type="ECO:0000313" key="3">
    <source>
        <dbReference type="Proteomes" id="UP000287166"/>
    </source>
</evidence>
<dbReference type="PANTHER" id="PTHR43539:SF26">
    <property type="entry name" value="MONOOXYGENASE, PUTATIVE-RELATED"/>
    <property type="match status" value="1"/>
</dbReference>
<dbReference type="Gene3D" id="3.10.450.50">
    <property type="match status" value="1"/>
</dbReference>
<dbReference type="GO" id="GO:0004497">
    <property type="term" value="F:monooxygenase activity"/>
    <property type="evidence" value="ECO:0007669"/>
    <property type="project" value="UniProtKB-KW"/>
</dbReference>
<dbReference type="OrthoDB" id="74360at2759"/>
<protein>
    <submittedName>
        <fullName evidence="2">Putative indole-3-pyruvate monooxygenase YUCCA8</fullName>
    </submittedName>
</protein>
<keyword evidence="2" id="KW-0670">Pyruvate</keyword>
<dbReference type="Pfam" id="PF13738">
    <property type="entry name" value="Pyr_redox_3"/>
    <property type="match status" value="1"/>
</dbReference>
<dbReference type="SUPFAM" id="SSF51905">
    <property type="entry name" value="FAD/NAD(P)-binding domain"/>
    <property type="match status" value="2"/>
</dbReference>
<dbReference type="GO" id="GO:0050660">
    <property type="term" value="F:flavin adenine dinucleotide binding"/>
    <property type="evidence" value="ECO:0007669"/>
    <property type="project" value="TreeGrafter"/>
</dbReference>
<proteinExistence type="predicted"/>
<keyword evidence="2" id="KW-0503">Monooxygenase</keyword>